<dbReference type="STRING" id="10228.B3RRG2"/>
<dbReference type="OMA" id="VPVEDWT"/>
<name>B3RRG2_TRIAD</name>
<gene>
    <name evidence="7" type="ORF">TRIADDRAFT_22294</name>
</gene>
<dbReference type="GO" id="GO:0016020">
    <property type="term" value="C:membrane"/>
    <property type="evidence" value="ECO:0000318"/>
    <property type="project" value="GO_Central"/>
</dbReference>
<evidence type="ECO:0000313" key="8">
    <source>
        <dbReference type="Proteomes" id="UP000009022"/>
    </source>
</evidence>
<dbReference type="InterPro" id="IPR028074">
    <property type="entry name" value="PHTB1_GAE_dom"/>
</dbReference>
<dbReference type="KEGG" id="tad:TRIADDRAFT_22294"/>
<dbReference type="InterPro" id="IPR055364">
    <property type="entry name" value="PTHB1_CtH_dom"/>
</dbReference>
<dbReference type="RefSeq" id="XP_002110337.1">
    <property type="nucleotide sequence ID" value="XM_002110301.1"/>
</dbReference>
<accession>B3RRG2</accession>
<dbReference type="InParanoid" id="B3RRG2"/>
<dbReference type="AlphaFoldDB" id="B3RRG2"/>
<dbReference type="Pfam" id="PF23338">
    <property type="entry name" value="PTHB1_hp"/>
    <property type="match status" value="1"/>
</dbReference>
<dbReference type="InterPro" id="IPR026511">
    <property type="entry name" value="PTHB1"/>
</dbReference>
<evidence type="ECO:0000256" key="1">
    <source>
        <dbReference type="SAM" id="Coils"/>
    </source>
</evidence>
<feature type="domain" description="PTHB1 platform" evidence="4">
    <location>
        <begin position="521"/>
        <end position="627"/>
    </location>
</feature>
<dbReference type="Pfam" id="PF23337">
    <property type="entry name" value="PTHB1_pf"/>
    <property type="match status" value="1"/>
</dbReference>
<evidence type="ECO:0000259" key="5">
    <source>
        <dbReference type="Pfam" id="PF23338"/>
    </source>
</evidence>
<sequence length="854" mass="95935">MSLFKARDWWSTTAGDNEEYDTGCLCVANIDNSPDNVDKVIVGSYFGILRIYSPQPPKYHPEDLMLEYQLQQPILQLEAGKFVSESDALYLAILHPRKLSIYSITAITGSVEHGSQYAVKLAYEHLLERTSCNFVVGSFGGVKGKDFFCVQSMDGMVSFFEQESFAFGRFLPGFLLPGPLKYIPKSDSFVTCSTSRSVECYKYQSLAQASEGRESTKLSDKVSGKRLTSDWSVNIGECAKEIYMVSFQNAPSSIFVLGERSIFCLRENGNVRFMKKLEYDPSTFYPYGSTPDGGILYMIATHTDTLLVYKDITLCWAAQMPSMPVALRAAELKDLKGLIISLDQNGRIQASYLGTDPSMFIAPPTESREINYEELDKEMKELQKLIKESSVSSSKFVLKNLFQNEESITMQVHIPPQLDQTSIIDGNKKDEDVPSLTIKVSFKSSSTFNNVVVTAHTEKPLTVNQHTRKISLESYTRPMGITYYVDNSDSMLPINLTTWISGSYVTSQGAPKTVQQQVNLPMKMYCKPCQPVKVATHKITIDTNRNPVNLYDIFPEYGESKGPGNAIGFQYYNGPKVTLLASKTSQRYRLQSDNFEALALVTRQFVERMKANFANDKNPDKFKVSFTGSLPLHEFFELIDAHFNIRLEQEELHEKVQQEAEQYRAIQRRLLTRFKDKTPSPLLNLDVILDSTHATIMELADKIKKTEEALSRAANALSCGTSLLLLLLRLNMNLNDSEFRILEATLSPIVIDLRDQGWEELTDAAITHLLRTCLAKSAKDQAVNLPPLKIPSDTQKLKKHIAMMCDRLTKGGKLAFESNDVTTNGLPEVVVSDPKQILDDYPSKETFKAGIILA</sequence>
<dbReference type="InterPro" id="IPR055363">
    <property type="entry name" value="PTHB1_hp_dom"/>
</dbReference>
<dbReference type="GO" id="GO:0034464">
    <property type="term" value="C:BBSome"/>
    <property type="evidence" value="ECO:0000318"/>
    <property type="project" value="GO_Central"/>
</dbReference>
<dbReference type="GeneID" id="6751552"/>
<dbReference type="CTD" id="6751552"/>
<dbReference type="InterPro" id="IPR055362">
    <property type="entry name" value="PTHB1_pf_dom"/>
</dbReference>
<feature type="coiled-coil region" evidence="1">
    <location>
        <begin position="365"/>
        <end position="392"/>
    </location>
</feature>
<feature type="domain" description="PTHB1 GAE" evidence="3">
    <location>
        <begin position="431"/>
        <end position="518"/>
    </location>
</feature>
<proteinExistence type="predicted"/>
<evidence type="ECO:0000259" key="3">
    <source>
        <dbReference type="Pfam" id="PF14728"/>
    </source>
</evidence>
<dbReference type="eggNOG" id="KOG3679">
    <property type="taxonomic scope" value="Eukaryota"/>
</dbReference>
<protein>
    <recommendedName>
        <fullName evidence="9">Protein PTHB1</fullName>
    </recommendedName>
</protein>
<dbReference type="Proteomes" id="UP000009022">
    <property type="component" value="Unassembled WGS sequence"/>
</dbReference>
<feature type="domain" description="PTHB1 N-terminal" evidence="2">
    <location>
        <begin position="1"/>
        <end position="357"/>
    </location>
</feature>
<dbReference type="OrthoDB" id="10262646at2759"/>
<dbReference type="Pfam" id="PF14728">
    <property type="entry name" value="PTHB1_GAE"/>
    <property type="match status" value="1"/>
</dbReference>
<evidence type="ECO:0008006" key="9">
    <source>
        <dbReference type="Google" id="ProtNLM"/>
    </source>
</evidence>
<evidence type="ECO:0000313" key="7">
    <source>
        <dbReference type="EMBL" id="EDV26341.1"/>
    </source>
</evidence>
<evidence type="ECO:0000259" key="2">
    <source>
        <dbReference type="Pfam" id="PF14727"/>
    </source>
</evidence>
<dbReference type="GO" id="GO:0060271">
    <property type="term" value="P:cilium assembly"/>
    <property type="evidence" value="ECO:0000318"/>
    <property type="project" value="GO_Central"/>
</dbReference>
<organism evidence="7 8">
    <name type="scientific">Trichoplax adhaerens</name>
    <name type="common">Trichoplax reptans</name>
    <dbReference type="NCBI Taxonomy" id="10228"/>
    <lineage>
        <taxon>Eukaryota</taxon>
        <taxon>Metazoa</taxon>
        <taxon>Placozoa</taxon>
        <taxon>Uniplacotomia</taxon>
        <taxon>Trichoplacea</taxon>
        <taxon>Trichoplacidae</taxon>
        <taxon>Trichoplax</taxon>
    </lineage>
</organism>
<keyword evidence="8" id="KW-1185">Reference proteome</keyword>
<evidence type="ECO:0000259" key="6">
    <source>
        <dbReference type="Pfam" id="PF23339"/>
    </source>
</evidence>
<dbReference type="InterPro" id="IPR028073">
    <property type="entry name" value="PHTB1_N_dom"/>
</dbReference>
<dbReference type="EMBL" id="DS985243">
    <property type="protein sequence ID" value="EDV26341.1"/>
    <property type="molecule type" value="Genomic_DNA"/>
</dbReference>
<dbReference type="HOGENOM" id="CLU_015674_1_0_1"/>
<dbReference type="PANTHER" id="PTHR20991:SF0">
    <property type="entry name" value="PROTEIN PTHB1"/>
    <property type="match status" value="1"/>
</dbReference>
<dbReference type="PANTHER" id="PTHR20991">
    <property type="entry name" value="PARATHYROID HORMONE-RESPONSIVE B1 GENE"/>
    <property type="match status" value="1"/>
</dbReference>
<evidence type="ECO:0000259" key="4">
    <source>
        <dbReference type="Pfam" id="PF23337"/>
    </source>
</evidence>
<dbReference type="Pfam" id="PF23339">
    <property type="entry name" value="PTHB1_CtH"/>
    <property type="match status" value="1"/>
</dbReference>
<feature type="domain" description="PTHB1 C-terminal helix bundle" evidence="6">
    <location>
        <begin position="734"/>
        <end position="808"/>
    </location>
</feature>
<feature type="domain" description="PTHB1 hairpin" evidence="5">
    <location>
        <begin position="629"/>
        <end position="731"/>
    </location>
</feature>
<keyword evidence="1" id="KW-0175">Coiled coil</keyword>
<dbReference type="Pfam" id="PF14727">
    <property type="entry name" value="PHTB1_N"/>
    <property type="match status" value="1"/>
</dbReference>
<reference evidence="7 8" key="1">
    <citation type="journal article" date="2008" name="Nature">
        <title>The Trichoplax genome and the nature of placozoans.</title>
        <authorList>
            <person name="Srivastava M."/>
            <person name="Begovic E."/>
            <person name="Chapman J."/>
            <person name="Putnam N.H."/>
            <person name="Hellsten U."/>
            <person name="Kawashima T."/>
            <person name="Kuo A."/>
            <person name="Mitros T."/>
            <person name="Salamov A."/>
            <person name="Carpenter M.L."/>
            <person name="Signorovitch A.Y."/>
            <person name="Moreno M.A."/>
            <person name="Kamm K."/>
            <person name="Grimwood J."/>
            <person name="Schmutz J."/>
            <person name="Shapiro H."/>
            <person name="Grigoriev I.V."/>
            <person name="Buss L.W."/>
            <person name="Schierwater B."/>
            <person name="Dellaporta S.L."/>
            <person name="Rokhsar D.S."/>
        </authorList>
    </citation>
    <scope>NUCLEOTIDE SEQUENCE [LARGE SCALE GENOMIC DNA]</scope>
    <source>
        <strain evidence="7 8">Grell-BS-1999</strain>
    </source>
</reference>
<dbReference type="PhylomeDB" id="B3RRG2"/>